<dbReference type="PANTHER" id="PTHR43333">
    <property type="entry name" value="2-HACID_DH_C DOMAIN-CONTAINING PROTEIN"/>
    <property type="match status" value="1"/>
</dbReference>
<keyword evidence="4" id="KW-0812">Transmembrane</keyword>
<protein>
    <submittedName>
        <fullName evidence="6">2-hydroxyacid dehydrogenase, putative</fullName>
    </submittedName>
</protein>
<dbReference type="InParanoid" id="C5L0N9"/>
<feature type="region of interest" description="Disordered" evidence="3">
    <location>
        <begin position="330"/>
        <end position="349"/>
    </location>
</feature>
<dbReference type="GO" id="GO:0016491">
    <property type="term" value="F:oxidoreductase activity"/>
    <property type="evidence" value="ECO:0007669"/>
    <property type="project" value="UniProtKB-KW"/>
</dbReference>
<feature type="region of interest" description="Disordered" evidence="3">
    <location>
        <begin position="383"/>
        <end position="411"/>
    </location>
</feature>
<feature type="domain" description="D-isomer specific 2-hydroxyacid dehydrogenase NAD-binding" evidence="5">
    <location>
        <begin position="127"/>
        <end position="237"/>
    </location>
</feature>
<evidence type="ECO:0000313" key="6">
    <source>
        <dbReference type="EMBL" id="EER09691.1"/>
    </source>
</evidence>
<proteinExistence type="predicted"/>
<dbReference type="SUPFAM" id="SSF51735">
    <property type="entry name" value="NAD(P)-binding Rossmann-fold domains"/>
    <property type="match status" value="1"/>
</dbReference>
<feature type="compositionally biased region" description="Acidic residues" evidence="3">
    <location>
        <begin position="330"/>
        <end position="341"/>
    </location>
</feature>
<dbReference type="GO" id="GO:0051287">
    <property type="term" value="F:NAD binding"/>
    <property type="evidence" value="ECO:0007669"/>
    <property type="project" value="InterPro"/>
</dbReference>
<dbReference type="Proteomes" id="UP000007800">
    <property type="component" value="Unassembled WGS sequence"/>
</dbReference>
<keyword evidence="4" id="KW-1133">Transmembrane helix</keyword>
<evidence type="ECO:0000259" key="5">
    <source>
        <dbReference type="Pfam" id="PF02826"/>
    </source>
</evidence>
<dbReference type="AlphaFoldDB" id="C5L0N9"/>
<name>C5L0N9_PERM5</name>
<dbReference type="RefSeq" id="XP_002777896.1">
    <property type="nucleotide sequence ID" value="XM_002777850.1"/>
</dbReference>
<keyword evidence="2" id="KW-0520">NAD</keyword>
<feature type="transmembrane region" description="Helical" evidence="4">
    <location>
        <begin position="474"/>
        <end position="496"/>
    </location>
</feature>
<dbReference type="OrthoDB" id="415873at2759"/>
<keyword evidence="4" id="KW-0472">Membrane</keyword>
<evidence type="ECO:0000256" key="4">
    <source>
        <dbReference type="SAM" id="Phobius"/>
    </source>
</evidence>
<dbReference type="GeneID" id="9086983"/>
<evidence type="ECO:0000256" key="1">
    <source>
        <dbReference type="ARBA" id="ARBA00023002"/>
    </source>
</evidence>
<evidence type="ECO:0000256" key="2">
    <source>
        <dbReference type="ARBA" id="ARBA00023027"/>
    </source>
</evidence>
<dbReference type="InterPro" id="IPR036291">
    <property type="entry name" value="NAD(P)-bd_dom_sf"/>
</dbReference>
<sequence length="564" mass="61879">MSSDDNVVVFVVESEVDKYGEEISPTLHKLLPQKATLIYGHRLEDFTRQMPQLPAHNRCMVLWAAGDPRVVASLFQHYGMDKLSWVHSLSAGVDSLVPVLVSNNLADKITLTNARGAFSKSLAEYSLMCMLHFNKKVPMLQRLQKDKVWRKFRMPVLRGKTVGFVGFGSIAQETAKVCRPLGMRILALRSRIDDGPGSDLADEVLNSGVLEQKNKLFRESDFVICSLRGTPSTDTFVVLTEDSKLWSLGPDMFLMSSHCADFTDDYLPLTVDMFNKLLNAFSSGTPAKDLPNQVNVSSGYDGAILCDNDELTPSLVSNKSWTMVDDRVDNEDDDYNDDDEGYLTSGGHDILNSAKDTTIHEERQRRLALMLRERLPDLVTEDSVVISSSSSEEKEDEETSEKASNAGSSSKCSSLDELVCMVLRDMGCCSGVAVVASTSTLSAAASVVDINDIEGFTNTSTMSSLLSLCRKHPVAAAFMGCLVVYHLTGIATRGLLRRQRRLRRDCFPLILPTRGASSCARASSSSSSLSWMIRSILTVIGGTGGVVVPSYPSELVRSIDIILH</sequence>
<evidence type="ECO:0000313" key="7">
    <source>
        <dbReference type="Proteomes" id="UP000007800"/>
    </source>
</evidence>
<evidence type="ECO:0000256" key="3">
    <source>
        <dbReference type="SAM" id="MobiDB-lite"/>
    </source>
</evidence>
<dbReference type="Pfam" id="PF02826">
    <property type="entry name" value="2-Hacid_dh_C"/>
    <property type="match status" value="1"/>
</dbReference>
<dbReference type="PANTHER" id="PTHR43333:SF1">
    <property type="entry name" value="D-ISOMER SPECIFIC 2-HYDROXYACID DEHYDROGENASE NAD-BINDING DOMAIN-CONTAINING PROTEIN"/>
    <property type="match status" value="1"/>
</dbReference>
<keyword evidence="1" id="KW-0560">Oxidoreductase</keyword>
<dbReference type="EMBL" id="GG678123">
    <property type="protein sequence ID" value="EER09691.1"/>
    <property type="molecule type" value="Genomic_DNA"/>
</dbReference>
<dbReference type="InterPro" id="IPR006140">
    <property type="entry name" value="D-isomer_DH_NAD-bd"/>
</dbReference>
<feature type="compositionally biased region" description="Low complexity" evidence="3">
    <location>
        <begin position="402"/>
        <end position="411"/>
    </location>
</feature>
<keyword evidence="7" id="KW-1185">Reference proteome</keyword>
<dbReference type="Gene3D" id="3.40.50.720">
    <property type="entry name" value="NAD(P)-binding Rossmann-like Domain"/>
    <property type="match status" value="2"/>
</dbReference>
<reference evidence="6 7" key="1">
    <citation type="submission" date="2008-07" db="EMBL/GenBank/DDBJ databases">
        <authorList>
            <person name="El-Sayed N."/>
            <person name="Caler E."/>
            <person name="Inman J."/>
            <person name="Amedeo P."/>
            <person name="Hass B."/>
            <person name="Wortman J."/>
        </authorList>
    </citation>
    <scope>NUCLEOTIDE SEQUENCE [LARGE SCALE GENOMIC DNA]</scope>
    <source>
        <strain evidence="7">ATCC 50983 / TXsc</strain>
    </source>
</reference>
<gene>
    <name evidence="6" type="ORF">Pmar_PMAR022129</name>
</gene>
<accession>C5L0N9</accession>
<organism evidence="7">
    <name type="scientific">Perkinsus marinus (strain ATCC 50983 / TXsc)</name>
    <dbReference type="NCBI Taxonomy" id="423536"/>
    <lineage>
        <taxon>Eukaryota</taxon>
        <taxon>Sar</taxon>
        <taxon>Alveolata</taxon>
        <taxon>Perkinsozoa</taxon>
        <taxon>Perkinsea</taxon>
        <taxon>Perkinsida</taxon>
        <taxon>Perkinsidae</taxon>
        <taxon>Perkinsus</taxon>
    </lineage>
</organism>